<accession>A0A852TY70</accession>
<dbReference type="RefSeq" id="WP_179644100.1">
    <property type="nucleotide sequence ID" value="NZ_BAAAYY010000016.1"/>
</dbReference>
<evidence type="ECO:0000313" key="3">
    <source>
        <dbReference type="Proteomes" id="UP000589036"/>
    </source>
</evidence>
<keyword evidence="1" id="KW-0472">Membrane</keyword>
<gene>
    <name evidence="2" type="ORF">HDA32_003405</name>
</gene>
<feature type="transmembrane region" description="Helical" evidence="1">
    <location>
        <begin position="71"/>
        <end position="91"/>
    </location>
</feature>
<comment type="caution">
    <text evidence="2">The sequence shown here is derived from an EMBL/GenBank/DDBJ whole genome shotgun (WGS) entry which is preliminary data.</text>
</comment>
<sequence length="120" mass="12701">MSQQPVPQDEVAASLRTSRELGPDYDDAVAASLAERLDHVIDARVREHLAARAQSAPPAPQRPDKGMSGNTLRLVMGILSLAFAVPISAIGGSYAGGVGMVLAWIGILVFYCMVVIGSRR</sequence>
<protein>
    <submittedName>
        <fullName evidence="2">Uncharacterized protein</fullName>
    </submittedName>
</protein>
<feature type="transmembrane region" description="Helical" evidence="1">
    <location>
        <begin position="97"/>
        <end position="116"/>
    </location>
</feature>
<evidence type="ECO:0000256" key="1">
    <source>
        <dbReference type="SAM" id="Phobius"/>
    </source>
</evidence>
<keyword evidence="1" id="KW-1133">Transmembrane helix</keyword>
<proteinExistence type="predicted"/>
<dbReference type="EMBL" id="JACCCC010000001">
    <property type="protein sequence ID" value="NYE48285.1"/>
    <property type="molecule type" value="Genomic_DNA"/>
</dbReference>
<dbReference type="AlphaFoldDB" id="A0A852TY70"/>
<organism evidence="2 3">
    <name type="scientific">Spinactinospora alkalitolerans</name>
    <dbReference type="NCBI Taxonomy" id="687207"/>
    <lineage>
        <taxon>Bacteria</taxon>
        <taxon>Bacillati</taxon>
        <taxon>Actinomycetota</taxon>
        <taxon>Actinomycetes</taxon>
        <taxon>Streptosporangiales</taxon>
        <taxon>Nocardiopsidaceae</taxon>
        <taxon>Spinactinospora</taxon>
    </lineage>
</organism>
<name>A0A852TY70_9ACTN</name>
<evidence type="ECO:0000313" key="2">
    <source>
        <dbReference type="EMBL" id="NYE48285.1"/>
    </source>
</evidence>
<dbReference type="Proteomes" id="UP000589036">
    <property type="component" value="Unassembled WGS sequence"/>
</dbReference>
<reference evidence="2 3" key="1">
    <citation type="submission" date="2020-07" db="EMBL/GenBank/DDBJ databases">
        <title>Sequencing the genomes of 1000 actinobacteria strains.</title>
        <authorList>
            <person name="Klenk H.-P."/>
        </authorList>
    </citation>
    <scope>NUCLEOTIDE SEQUENCE [LARGE SCALE GENOMIC DNA]</scope>
    <source>
        <strain evidence="2 3">CXB654</strain>
    </source>
</reference>
<keyword evidence="1" id="KW-0812">Transmembrane</keyword>
<keyword evidence="3" id="KW-1185">Reference proteome</keyword>